<dbReference type="Proteomes" id="UP000535437">
    <property type="component" value="Unassembled WGS sequence"/>
</dbReference>
<protein>
    <submittedName>
        <fullName evidence="1">Uncharacterized protein</fullName>
    </submittedName>
</protein>
<reference evidence="1 2" key="1">
    <citation type="submission" date="2020-07" db="EMBL/GenBank/DDBJ databases">
        <title>Sequencing the genomes of 1000 actinobacteria strains.</title>
        <authorList>
            <person name="Klenk H.-P."/>
        </authorList>
    </citation>
    <scope>NUCLEOTIDE SEQUENCE [LARGE SCALE GENOMIC DNA]</scope>
    <source>
        <strain evidence="1 2">DSM 15475</strain>
    </source>
</reference>
<dbReference type="AlphaFoldDB" id="A0A7Z0GMK6"/>
<sequence length="164" mass="17808">MRLFRRRRHPVDHLDARLREDTPELLVVLLVHRVSRDEAVIQVVADEQSAQEVAATAEGDPAWSVEWQAVPVLDAHGGELVPGVTVHLVSDDGPADDAPQDVSPVPRAAFVSREEAEAFAEQERHADVGTGVSRILTLVIGASISPESGGIAHRPRDCRRRGSP</sequence>
<dbReference type="RefSeq" id="WP_179542065.1">
    <property type="nucleotide sequence ID" value="NZ_BAAALL010000001.1"/>
</dbReference>
<dbReference type="EMBL" id="JACCFY010000001">
    <property type="protein sequence ID" value="NYJ78764.1"/>
    <property type="molecule type" value="Genomic_DNA"/>
</dbReference>
<comment type="caution">
    <text evidence="1">The sequence shown here is derived from an EMBL/GenBank/DDBJ whole genome shotgun (WGS) entry which is preliminary data.</text>
</comment>
<evidence type="ECO:0000313" key="1">
    <source>
        <dbReference type="EMBL" id="NYJ78764.1"/>
    </source>
</evidence>
<keyword evidence="2" id="KW-1185">Reference proteome</keyword>
<proteinExistence type="predicted"/>
<organism evidence="1 2">
    <name type="scientific">Nesterenkonia xinjiangensis</name>
    <dbReference type="NCBI Taxonomy" id="225327"/>
    <lineage>
        <taxon>Bacteria</taxon>
        <taxon>Bacillati</taxon>
        <taxon>Actinomycetota</taxon>
        <taxon>Actinomycetes</taxon>
        <taxon>Micrococcales</taxon>
        <taxon>Micrococcaceae</taxon>
        <taxon>Nesterenkonia</taxon>
    </lineage>
</organism>
<accession>A0A7Z0GMK6</accession>
<evidence type="ECO:0000313" key="2">
    <source>
        <dbReference type="Proteomes" id="UP000535437"/>
    </source>
</evidence>
<gene>
    <name evidence="1" type="ORF">HNR09_002175</name>
</gene>
<name>A0A7Z0GMK6_9MICC</name>